<gene>
    <name evidence="1" type="ORF">FK492_13335</name>
</gene>
<dbReference type="Proteomes" id="UP000319715">
    <property type="component" value="Unassembled WGS sequence"/>
</dbReference>
<name>A0ABY2ZXR9_9GAMM</name>
<organism evidence="1 2">
    <name type="scientific">Pantoea dispersa</name>
    <dbReference type="NCBI Taxonomy" id="59814"/>
    <lineage>
        <taxon>Bacteria</taxon>
        <taxon>Pseudomonadati</taxon>
        <taxon>Pseudomonadota</taxon>
        <taxon>Gammaproteobacteria</taxon>
        <taxon>Enterobacterales</taxon>
        <taxon>Erwiniaceae</taxon>
        <taxon>Pantoea</taxon>
    </lineage>
</organism>
<comment type="caution">
    <text evidence="1">The sequence shown here is derived from an EMBL/GenBank/DDBJ whole genome shotgun (WGS) entry which is preliminary data.</text>
</comment>
<proteinExistence type="predicted"/>
<sequence length="149" mass="17295">MHTSLRITKYHGYDAEGNLTSPENEWTSYFDVGNKVSLEDYILLEDEYINFVISLCSLLSVEKLTVSELEIFDEAGLLKYPESLAINELPLLIRDVLREKIWCKLLSDDLEVHFGYDFYMYVVCPLSCDFIKSKIKTNLNVEAFKSPYL</sequence>
<protein>
    <recommendedName>
        <fullName evidence="3">DUF2004 domain-containing protein</fullName>
    </recommendedName>
</protein>
<evidence type="ECO:0008006" key="3">
    <source>
        <dbReference type="Google" id="ProtNLM"/>
    </source>
</evidence>
<dbReference type="EMBL" id="VICF01000004">
    <property type="protein sequence ID" value="TQC74467.1"/>
    <property type="molecule type" value="Genomic_DNA"/>
</dbReference>
<accession>A0ABY2ZXR9</accession>
<evidence type="ECO:0000313" key="1">
    <source>
        <dbReference type="EMBL" id="TQC74467.1"/>
    </source>
</evidence>
<evidence type="ECO:0000313" key="2">
    <source>
        <dbReference type="Proteomes" id="UP000319715"/>
    </source>
</evidence>
<keyword evidence="2" id="KW-1185">Reference proteome</keyword>
<reference evidence="1 2" key="1">
    <citation type="submission" date="2019-06" db="EMBL/GenBank/DDBJ databases">
        <title>Pantoea dispersa Assembly.</title>
        <authorList>
            <person name="Wang J."/>
        </authorList>
    </citation>
    <scope>NUCLEOTIDE SEQUENCE [LARGE SCALE GENOMIC DNA]</scope>
    <source>
        <strain evidence="2">bio</strain>
    </source>
</reference>
<dbReference type="RefSeq" id="WP_141496377.1">
    <property type="nucleotide sequence ID" value="NZ_VICF01000004.1"/>
</dbReference>